<feature type="region of interest" description="Disordered" evidence="1">
    <location>
        <begin position="621"/>
        <end position="644"/>
    </location>
</feature>
<dbReference type="GO" id="GO:0000963">
    <property type="term" value="P:mitochondrial RNA processing"/>
    <property type="evidence" value="ECO:0007669"/>
    <property type="project" value="TreeGrafter"/>
</dbReference>
<organism evidence="4">
    <name type="scientific">Chromera velia CCMP2878</name>
    <dbReference type="NCBI Taxonomy" id="1169474"/>
    <lineage>
        <taxon>Eukaryota</taxon>
        <taxon>Sar</taxon>
        <taxon>Alveolata</taxon>
        <taxon>Colpodellida</taxon>
        <taxon>Chromeraceae</taxon>
        <taxon>Chromera</taxon>
    </lineage>
</organism>
<dbReference type="Pfam" id="PF08373">
    <property type="entry name" value="RAP"/>
    <property type="match status" value="1"/>
</dbReference>
<sequence length="884" mass="100446">MLFVYVSLSLWCVALCRVSEAFLTPSSLGFRKPEGISADHSRLHWTPQKKSRGERVRDRKENKGRERICGSRSRPLGRRQKLEHLDRAYRGGVDWRRRSLPKRTQHQTSPETVIRELSGATSPSEVLTLFESYPETLTNHFRISLVAFTRMAATVTESRRRLLATDARVRALVRRLGAELKKVKLARRESPYVSRTGTARRGRLDELREMENQKSVFTTPELTTFFWALGRIGFQESREIVELSCLHLAARLRSGELTVDQTVDILCSLSDLRTTGQSLAQEALSALEKRLQARERGVELAEEERGLLGSREGMGGKQLTRVLSAIAKLGLVQPEFVKAALKRLRIRMRILPWQDVLDLTEALRKMEFHDPTFLAAAARNLRPHLPKIARSRQAVLRMLFAFADLGFRPPVLLEELGERILKKFNEWPVENLAQVVRLYALMGCYEPRELFIRTFSATDWTSPSPPHEAAGWRGPGLPLQTEMESEQEGVEEEDEEETGDRDGVRVHEEAAGLHRTFSGAFDKSAWDLACMKIFQTYVGFKVESAESLLFDMDEDAYEHLRKKYTEQQEDWNFSSSGIHKEIAQVLLERLRVPNILEFVTPEGLTIDLAVFPEAVQQALAAKEEDEASGGRPLPELPESPREERERMKMALLASGGRGGEGKEKEGEEAPEFYEKIAIEVDGPGHFLSKSGDAFPPLPTGKTSFKRRLLEKSGWHVISIPFWEWKSWQSRELRAAYLKSKLPACLFPSDFRAGSRAELIEGDPADDADFFLPSESQGEEEGERERNVVLLGGGEGETREEGVPDETSSRGAQADSSRGDRGKDFSVEPPKKEIRKDPGVELKREFARRFIKPLRKRKAPEEDFEEMEEEEEEEEVDLSVVDFSR</sequence>
<gene>
    <name evidence="4" type="ORF">Cvel_6028</name>
</gene>
<evidence type="ECO:0000256" key="2">
    <source>
        <dbReference type="SAM" id="SignalP"/>
    </source>
</evidence>
<dbReference type="SMART" id="SM00952">
    <property type="entry name" value="RAP"/>
    <property type="match status" value="1"/>
</dbReference>
<feature type="compositionally biased region" description="Acidic residues" evidence="1">
    <location>
        <begin position="483"/>
        <end position="499"/>
    </location>
</feature>
<dbReference type="PANTHER" id="PTHR21228:SF40">
    <property type="entry name" value="LD45607P"/>
    <property type="match status" value="1"/>
</dbReference>
<proteinExistence type="predicted"/>
<feature type="chain" id="PRO_5005191620" description="RAP domain-containing protein" evidence="2">
    <location>
        <begin position="22"/>
        <end position="884"/>
    </location>
</feature>
<feature type="region of interest" description="Disordered" evidence="1">
    <location>
        <begin position="47"/>
        <end position="73"/>
    </location>
</feature>
<feature type="compositionally biased region" description="Acidic residues" evidence="1">
    <location>
        <begin position="861"/>
        <end position="876"/>
    </location>
</feature>
<dbReference type="PANTHER" id="PTHR21228">
    <property type="entry name" value="FAST LEU-RICH DOMAIN-CONTAINING"/>
    <property type="match status" value="1"/>
</dbReference>
<dbReference type="InterPro" id="IPR050870">
    <property type="entry name" value="FAST_kinase"/>
</dbReference>
<feature type="region of interest" description="Disordered" evidence="1">
    <location>
        <begin position="462"/>
        <end position="502"/>
    </location>
</feature>
<keyword evidence="2" id="KW-0732">Signal</keyword>
<dbReference type="GO" id="GO:0005759">
    <property type="term" value="C:mitochondrial matrix"/>
    <property type="evidence" value="ECO:0007669"/>
    <property type="project" value="TreeGrafter"/>
</dbReference>
<dbReference type="VEuPathDB" id="CryptoDB:Cvel_6028"/>
<feature type="signal peptide" evidence="2">
    <location>
        <begin position="1"/>
        <end position="21"/>
    </location>
</feature>
<dbReference type="InterPro" id="IPR013584">
    <property type="entry name" value="RAP"/>
</dbReference>
<protein>
    <recommendedName>
        <fullName evidence="3">RAP domain-containing protein</fullName>
    </recommendedName>
</protein>
<dbReference type="AlphaFoldDB" id="A0A0G4HAC5"/>
<name>A0A0G4HAC5_9ALVE</name>
<feature type="domain" description="RAP" evidence="3">
    <location>
        <begin position="676"/>
        <end position="739"/>
    </location>
</feature>
<accession>A0A0G4HAC5</accession>
<evidence type="ECO:0000256" key="1">
    <source>
        <dbReference type="SAM" id="MobiDB-lite"/>
    </source>
</evidence>
<dbReference type="GO" id="GO:0044528">
    <property type="term" value="P:regulation of mitochondrial mRNA stability"/>
    <property type="evidence" value="ECO:0007669"/>
    <property type="project" value="TreeGrafter"/>
</dbReference>
<evidence type="ECO:0000259" key="3">
    <source>
        <dbReference type="PROSITE" id="PS51286"/>
    </source>
</evidence>
<feature type="region of interest" description="Disordered" evidence="1">
    <location>
        <begin position="855"/>
        <end position="884"/>
    </location>
</feature>
<dbReference type="EMBL" id="CDMZ01002094">
    <property type="protein sequence ID" value="CEM40721.1"/>
    <property type="molecule type" value="Genomic_DNA"/>
</dbReference>
<feature type="region of interest" description="Disordered" evidence="1">
    <location>
        <begin position="763"/>
        <end position="838"/>
    </location>
</feature>
<dbReference type="GO" id="GO:0003723">
    <property type="term" value="F:RNA binding"/>
    <property type="evidence" value="ECO:0007669"/>
    <property type="project" value="TreeGrafter"/>
</dbReference>
<feature type="compositionally biased region" description="Basic and acidic residues" evidence="1">
    <location>
        <begin position="816"/>
        <end position="838"/>
    </location>
</feature>
<dbReference type="PROSITE" id="PS51286">
    <property type="entry name" value="RAP"/>
    <property type="match status" value="1"/>
</dbReference>
<feature type="compositionally biased region" description="Basic and acidic residues" evidence="1">
    <location>
        <begin position="51"/>
        <end position="69"/>
    </location>
</feature>
<evidence type="ECO:0000313" key="4">
    <source>
        <dbReference type="EMBL" id="CEM40721.1"/>
    </source>
</evidence>
<reference evidence="4" key="1">
    <citation type="submission" date="2014-11" db="EMBL/GenBank/DDBJ databases">
        <authorList>
            <person name="Otto D Thomas"/>
            <person name="Naeem Raeece"/>
        </authorList>
    </citation>
    <scope>NUCLEOTIDE SEQUENCE</scope>
</reference>
<dbReference type="GO" id="GO:0035770">
    <property type="term" value="C:ribonucleoprotein granule"/>
    <property type="evidence" value="ECO:0007669"/>
    <property type="project" value="TreeGrafter"/>
</dbReference>